<dbReference type="OrthoDB" id="4156398at2759"/>
<dbReference type="HOGENOM" id="CLU_330370_0_0_1"/>
<sequence length="823" mass="90132">MATTPWTVTSSKRRSTPTTFTGRKRQRRDDTPSRPQQTLTQAQWVSRPQQSFDESDMNPIESTARPVKAERLRKRNATLTQMDFFATPTDQVDEDALRMIQEPKTAAARPFPQVDGTYESPRRKRKRKPPPTLKKESTESQEYQPQKSRKVVFEHDANPLNLRRSTRKAATRSTVLSDPVDNLEYFNQALACDATPRVQPRFDREIQDSTEDGDIFDMSNFTPHRGPQTPTKAITCAGVIKSSQSPDSVPPSTERSTRSDKLQQGRLPLSRRSGNARESAADFAPPLALYGKENASQGTDARLKRRKQQRTAKVENSQTNVWSIQPTSSPSKRSSEAEIVASISGATSRAREASSSIQTAIEIPSTSQIDAASTLPDPEKHVVEHGVIPDTLDAMPRSSQHRQDETASEPQAGASAHVVGESDQYELAPPFCTKSAVKNDAGAKPAPDTPKPSRPYVADSEDAYSEFGSPILNDTQYNEEIKQRTSSPGAAEEPEADHESATGASQRSPIPTPRLVRQSSPLQRIDSDSSSSGLSLPPPPPPTANPFGITKRVPLNDILPSSSPPLPSTRSATQRSVGPASMPHPSQISTQEATQGYAGSSYMPFETPRTTQRVTIKDSSSMRMPMSQIPPQPSQSQLDIDLGLDAFKPGEEEDEDYDLDPPSSAVQPQHEAAKKKASSPEEIPAERIVPSSSSPSPSPRPSARIEMPDKRSPNRPEISTSKSPVHSPAPLPPLLSDSHDMHDADGDLNPASSPSQHYSPSQPALAKPLDQYTQIPGFNNETQSNFTQGGHVSAAYVHRQREAGVLPKWYTPKPYKVPGYTRR</sequence>
<evidence type="ECO:0000313" key="2">
    <source>
        <dbReference type="EMBL" id="ETN39489.1"/>
    </source>
</evidence>
<feature type="compositionally biased region" description="Polar residues" evidence="1">
    <location>
        <begin position="584"/>
        <end position="598"/>
    </location>
</feature>
<dbReference type="AlphaFoldDB" id="W2RUW6"/>
<dbReference type="Proteomes" id="UP000030752">
    <property type="component" value="Unassembled WGS sequence"/>
</dbReference>
<dbReference type="VEuPathDB" id="FungiDB:HMPREF1541_05714"/>
<reference evidence="2 3" key="1">
    <citation type="submission" date="2013-03" db="EMBL/GenBank/DDBJ databases">
        <title>The Genome Sequence of Phialophora europaea CBS 101466.</title>
        <authorList>
            <consortium name="The Broad Institute Genomics Platform"/>
            <person name="Cuomo C."/>
            <person name="de Hoog S."/>
            <person name="Gorbushina A."/>
            <person name="Walker B."/>
            <person name="Young S.K."/>
            <person name="Zeng Q."/>
            <person name="Gargeya S."/>
            <person name="Fitzgerald M."/>
            <person name="Haas B."/>
            <person name="Abouelleil A."/>
            <person name="Allen A.W."/>
            <person name="Alvarado L."/>
            <person name="Arachchi H.M."/>
            <person name="Berlin A.M."/>
            <person name="Chapman S.B."/>
            <person name="Gainer-Dewar J."/>
            <person name="Goldberg J."/>
            <person name="Griggs A."/>
            <person name="Gujja S."/>
            <person name="Hansen M."/>
            <person name="Howarth C."/>
            <person name="Imamovic A."/>
            <person name="Ireland A."/>
            <person name="Larimer J."/>
            <person name="McCowan C."/>
            <person name="Murphy C."/>
            <person name="Pearson M."/>
            <person name="Poon T.W."/>
            <person name="Priest M."/>
            <person name="Roberts A."/>
            <person name="Saif S."/>
            <person name="Shea T."/>
            <person name="Sisk P."/>
            <person name="Sykes S."/>
            <person name="Wortman J."/>
            <person name="Nusbaum C."/>
            <person name="Birren B."/>
        </authorList>
    </citation>
    <scope>NUCLEOTIDE SEQUENCE [LARGE SCALE GENOMIC DNA]</scope>
    <source>
        <strain evidence="2 3">CBS 101466</strain>
    </source>
</reference>
<dbReference type="InParanoid" id="W2RUW6"/>
<dbReference type="EMBL" id="KB822721">
    <property type="protein sequence ID" value="ETN39489.1"/>
    <property type="molecule type" value="Genomic_DNA"/>
</dbReference>
<organism evidence="2 3">
    <name type="scientific">Cyphellophora europaea (strain CBS 101466)</name>
    <name type="common">Phialophora europaea</name>
    <dbReference type="NCBI Taxonomy" id="1220924"/>
    <lineage>
        <taxon>Eukaryota</taxon>
        <taxon>Fungi</taxon>
        <taxon>Dikarya</taxon>
        <taxon>Ascomycota</taxon>
        <taxon>Pezizomycotina</taxon>
        <taxon>Eurotiomycetes</taxon>
        <taxon>Chaetothyriomycetidae</taxon>
        <taxon>Chaetothyriales</taxon>
        <taxon>Cyphellophoraceae</taxon>
        <taxon>Cyphellophora</taxon>
    </lineage>
</organism>
<dbReference type="RefSeq" id="XP_008718274.1">
    <property type="nucleotide sequence ID" value="XM_008720052.1"/>
</dbReference>
<gene>
    <name evidence="2" type="ORF">HMPREF1541_05714</name>
</gene>
<feature type="compositionally biased region" description="Polar residues" evidence="1">
    <location>
        <begin position="771"/>
        <end position="786"/>
    </location>
</feature>
<feature type="compositionally biased region" description="Polar residues" evidence="1">
    <location>
        <begin position="33"/>
        <end position="52"/>
    </location>
</feature>
<feature type="compositionally biased region" description="Polar residues" evidence="1">
    <location>
        <begin position="353"/>
        <end position="371"/>
    </location>
</feature>
<feature type="compositionally biased region" description="Polar residues" evidence="1">
    <location>
        <begin position="472"/>
        <end position="488"/>
    </location>
</feature>
<feature type="region of interest" description="Disordered" evidence="1">
    <location>
        <begin position="240"/>
        <end position="786"/>
    </location>
</feature>
<evidence type="ECO:0000256" key="1">
    <source>
        <dbReference type="SAM" id="MobiDB-lite"/>
    </source>
</evidence>
<dbReference type="eggNOG" id="ENOG502RW6K">
    <property type="taxonomic scope" value="Eukaryota"/>
</dbReference>
<keyword evidence="3" id="KW-1185">Reference proteome</keyword>
<protein>
    <submittedName>
        <fullName evidence="2">Uncharacterized protein</fullName>
    </submittedName>
</protein>
<feature type="compositionally biased region" description="Polar residues" evidence="1">
    <location>
        <begin position="241"/>
        <end position="254"/>
    </location>
</feature>
<feature type="compositionally biased region" description="Low complexity" evidence="1">
    <location>
        <begin position="750"/>
        <end position="764"/>
    </location>
</feature>
<proteinExistence type="predicted"/>
<dbReference type="GeneID" id="19973053"/>
<feature type="region of interest" description="Disordered" evidence="1">
    <location>
        <begin position="1"/>
        <end position="148"/>
    </location>
</feature>
<feature type="compositionally biased region" description="Polar residues" evidence="1">
    <location>
        <begin position="1"/>
        <end position="21"/>
    </location>
</feature>
<name>W2RUW6_CYPE1</name>
<feature type="compositionally biased region" description="Polar residues" evidence="1">
    <location>
        <begin position="608"/>
        <end position="618"/>
    </location>
</feature>
<feature type="compositionally biased region" description="Low complexity" evidence="1">
    <location>
        <begin position="519"/>
        <end position="535"/>
    </location>
</feature>
<evidence type="ECO:0000313" key="3">
    <source>
        <dbReference type="Proteomes" id="UP000030752"/>
    </source>
</evidence>
<feature type="compositionally biased region" description="Polar residues" evidence="1">
    <location>
        <begin position="314"/>
        <end position="332"/>
    </location>
</feature>
<accession>W2RUW6</accession>